<proteinExistence type="predicted"/>
<organism evidence="1 2">
    <name type="scientific">Rhizobium ruizarguesonis</name>
    <dbReference type="NCBI Taxonomy" id="2081791"/>
    <lineage>
        <taxon>Bacteria</taxon>
        <taxon>Pseudomonadati</taxon>
        <taxon>Pseudomonadota</taxon>
        <taxon>Alphaproteobacteria</taxon>
        <taxon>Hyphomicrobiales</taxon>
        <taxon>Rhizobiaceae</taxon>
        <taxon>Rhizobium/Agrobacterium group</taxon>
        <taxon>Rhizobium</taxon>
    </lineage>
</organism>
<reference evidence="1 2" key="1">
    <citation type="submission" date="2019-02" db="EMBL/GenBank/DDBJ databases">
        <title>The genomic architecture of introgression among sibling species of bacteria.</title>
        <authorList>
            <person name="Cavassim M.I.A."/>
            <person name="Moeskjaer S."/>
            <person name="Moslemi C."/>
            <person name="Fields B."/>
            <person name="Bachmann A."/>
            <person name="Vilhjalmsson B."/>
            <person name="Schierup M.H."/>
            <person name="Young J.P.W."/>
            <person name="Andersen S.U."/>
        </authorList>
    </citation>
    <scope>NUCLEOTIDE SEQUENCE [LARGE SCALE GENOMIC DNA]</scope>
    <source>
        <strain evidence="1 2">SM141A</strain>
    </source>
</reference>
<evidence type="ECO:0000313" key="2">
    <source>
        <dbReference type="Proteomes" id="UP000291659"/>
    </source>
</evidence>
<sequence>MHISTPQEPFPEIGRVQNPAVFYDGQDALVCYEPSAGPKGGNVVLRFARVLDFRMTPVSIDGRRDSRYPVNPGTFSEVIGGAETARWHRFKARHWIITFNDVTIEVVFRTVEIIDRHLEEGPQDGALLNTLNGLRGRGIIAL</sequence>
<dbReference type="RefSeq" id="WP_130658258.1">
    <property type="nucleotide sequence ID" value="NZ_SIQT01000010.1"/>
</dbReference>
<gene>
    <name evidence="1" type="ORF">ELH98_37150</name>
</gene>
<dbReference type="EMBL" id="SIOX01000013">
    <property type="protein sequence ID" value="TAX64071.1"/>
    <property type="molecule type" value="Genomic_DNA"/>
</dbReference>
<accession>A0ABY1WXF0</accession>
<evidence type="ECO:0000313" key="1">
    <source>
        <dbReference type="EMBL" id="TAX64071.1"/>
    </source>
</evidence>
<name>A0ABY1WXF0_9HYPH</name>
<dbReference type="Proteomes" id="UP000291659">
    <property type="component" value="Unassembled WGS sequence"/>
</dbReference>
<comment type="caution">
    <text evidence="1">The sequence shown here is derived from an EMBL/GenBank/DDBJ whole genome shotgun (WGS) entry which is preliminary data.</text>
</comment>
<keyword evidence="2" id="KW-1185">Reference proteome</keyword>
<protein>
    <submittedName>
        <fullName evidence="1">Uncharacterized protein</fullName>
    </submittedName>
</protein>